<feature type="transmembrane region" description="Helical" evidence="1">
    <location>
        <begin position="237"/>
        <end position="257"/>
    </location>
</feature>
<dbReference type="OrthoDB" id="1524053at2"/>
<feature type="transmembrane region" description="Helical" evidence="1">
    <location>
        <begin position="172"/>
        <end position="195"/>
    </location>
</feature>
<feature type="transmembrane region" description="Helical" evidence="1">
    <location>
        <begin position="32"/>
        <end position="51"/>
    </location>
</feature>
<feature type="transmembrane region" description="Helical" evidence="1">
    <location>
        <begin position="63"/>
        <end position="83"/>
    </location>
</feature>
<dbReference type="Proteomes" id="UP000092950">
    <property type="component" value="Chromosome"/>
</dbReference>
<evidence type="ECO:0000313" key="3">
    <source>
        <dbReference type="EMBL" id="CUJ11664.1"/>
    </source>
</evidence>
<dbReference type="SUPFAM" id="SSF103481">
    <property type="entry name" value="Multidrug resistance efflux transporter EmrE"/>
    <property type="match status" value="2"/>
</dbReference>
<evidence type="ECO:0000313" key="5">
    <source>
        <dbReference type="Proteomes" id="UP000092950"/>
    </source>
</evidence>
<feature type="transmembrane region" description="Helical" evidence="1">
    <location>
        <begin position="147"/>
        <end position="166"/>
    </location>
</feature>
<feature type="transmembrane region" description="Helical" evidence="1">
    <location>
        <begin position="6"/>
        <end position="25"/>
    </location>
</feature>
<keyword evidence="5" id="KW-1185">Reference proteome</keyword>
<feature type="transmembrane region" description="Helical" evidence="1">
    <location>
        <begin position="264"/>
        <end position="281"/>
    </location>
</feature>
<keyword evidence="1" id="KW-0472">Membrane</keyword>
<name>A0A0J6C086_9BORD</name>
<evidence type="ECO:0000256" key="1">
    <source>
        <dbReference type="SAM" id="Phobius"/>
    </source>
</evidence>
<organism evidence="3 4">
    <name type="scientific">Bordetella pseudohinzii</name>
    <dbReference type="NCBI Taxonomy" id="1331258"/>
    <lineage>
        <taxon>Bacteria</taxon>
        <taxon>Pseudomonadati</taxon>
        <taxon>Pseudomonadota</taxon>
        <taxon>Betaproteobacteria</taxon>
        <taxon>Burkholderiales</taxon>
        <taxon>Alcaligenaceae</taxon>
        <taxon>Bordetella</taxon>
    </lineage>
</organism>
<proteinExistence type="predicted"/>
<dbReference type="InterPro" id="IPR037185">
    <property type="entry name" value="EmrE-like"/>
</dbReference>
<keyword evidence="1" id="KW-1133">Transmembrane helix</keyword>
<evidence type="ECO:0000313" key="4">
    <source>
        <dbReference type="Proteomes" id="UP000053096"/>
    </source>
</evidence>
<dbReference type="EMBL" id="CP016440">
    <property type="protein sequence ID" value="ANY16988.1"/>
    <property type="molecule type" value="Genomic_DNA"/>
</dbReference>
<accession>A0A0J6C086</accession>
<dbReference type="RefSeq" id="WP_043214744.1">
    <property type="nucleotide sequence ID" value="NZ_CAJGUP010000095.1"/>
</dbReference>
<keyword evidence="1" id="KW-0812">Transmembrane</keyword>
<dbReference type="KEGG" id="bpdz:BBN53_14565"/>
<sequence>MNPGLLFLPASVVCSVALAVLLKLARRHGVDVRQAILTNYAVASALCLVLLRPDLGQLPHAPLLLILGGLGVLLPTIFMALAQSVRHAGIVKTDAAQRLSLFIALGAAFVLFGEPVTARKLGGIALACAALFCLLRKPAQADAGGRAAWIWPLAVWLGYGLIDVLFKLLARAGAGFAAALLGAFVLAGLLMLAWLLWRRAAWRVRDLAAGLLLGLVNFGNIYTYIRAHQSLPDQPALVFAAMNMGVIALGAAAGALLFREKLSAFNGLGLALALGAIAVMLP</sequence>
<feature type="transmembrane region" description="Helical" evidence="1">
    <location>
        <begin position="207"/>
        <end position="225"/>
    </location>
</feature>
<dbReference type="Proteomes" id="UP000053096">
    <property type="component" value="Unassembled WGS sequence"/>
</dbReference>
<feature type="transmembrane region" description="Helical" evidence="1">
    <location>
        <begin position="95"/>
        <end position="112"/>
    </location>
</feature>
<dbReference type="AlphaFoldDB" id="A0A0J6C086"/>
<gene>
    <name evidence="2" type="ORF">BBN53_14565</name>
    <name evidence="3" type="ORF">ERS370011_03836</name>
</gene>
<evidence type="ECO:0000313" key="2">
    <source>
        <dbReference type="EMBL" id="ANY16988.1"/>
    </source>
</evidence>
<reference evidence="3 4" key="1">
    <citation type="submission" date="2015-09" db="EMBL/GenBank/DDBJ databases">
        <authorList>
            <person name="Jackson K.R."/>
            <person name="Lunt B.L."/>
            <person name="Fisher J.N.B."/>
            <person name="Gardner A.V."/>
            <person name="Bailey M.E."/>
            <person name="Deus L.M."/>
            <person name="Earl A.S."/>
            <person name="Gibby P.D."/>
            <person name="Hartmann K.A."/>
            <person name="Liu J.E."/>
            <person name="Manci A.M."/>
            <person name="Nielsen D.A."/>
            <person name="Solomon M.B."/>
            <person name="Breakwell D.P."/>
            <person name="Burnett S.H."/>
            <person name="Grose J.H."/>
        </authorList>
    </citation>
    <scope>NUCLEOTIDE SEQUENCE [LARGE SCALE GENOMIC DNA]</scope>
    <source>
        <strain evidence="3 4">2789STDY5608636</strain>
    </source>
</reference>
<reference evidence="2 5" key="2">
    <citation type="submission" date="2016-07" db="EMBL/GenBank/DDBJ databases">
        <title>Complete genome sequences of Bordetella pseudohinzii.</title>
        <authorList>
            <person name="Spilker T."/>
            <person name="Darrah R."/>
            <person name="LiPuma J.J."/>
        </authorList>
    </citation>
    <scope>NUCLEOTIDE SEQUENCE [LARGE SCALE GENOMIC DNA]</scope>
    <source>
        <strain evidence="2 5">HI4681</strain>
    </source>
</reference>
<protein>
    <submittedName>
        <fullName evidence="3">EamA-like transporter family</fullName>
    </submittedName>
</protein>
<accession>A0A0M7HPR3</accession>
<feature type="transmembrane region" description="Helical" evidence="1">
    <location>
        <begin position="118"/>
        <end position="135"/>
    </location>
</feature>
<dbReference type="EMBL" id="CYTV01000016">
    <property type="protein sequence ID" value="CUJ11664.1"/>
    <property type="molecule type" value="Genomic_DNA"/>
</dbReference>